<evidence type="ECO:0000256" key="1">
    <source>
        <dbReference type="ARBA" id="ARBA00022801"/>
    </source>
</evidence>
<evidence type="ECO:0000259" key="3">
    <source>
        <dbReference type="Pfam" id="PF07859"/>
    </source>
</evidence>
<dbReference type="InterPro" id="IPR050300">
    <property type="entry name" value="GDXG_lipolytic_enzyme"/>
</dbReference>
<dbReference type="InterPro" id="IPR029058">
    <property type="entry name" value="AB_hydrolase_fold"/>
</dbReference>
<organism evidence="4 5">
    <name type="scientific">Muribaculum gordoncarteri</name>
    <dbReference type="NCBI Taxonomy" id="2530390"/>
    <lineage>
        <taxon>Bacteria</taxon>
        <taxon>Pseudomonadati</taxon>
        <taxon>Bacteroidota</taxon>
        <taxon>Bacteroidia</taxon>
        <taxon>Bacteroidales</taxon>
        <taxon>Muribaculaceae</taxon>
        <taxon>Muribaculum</taxon>
    </lineage>
</organism>
<proteinExistence type="predicted"/>
<evidence type="ECO:0000313" key="5">
    <source>
        <dbReference type="Proteomes" id="UP000297031"/>
    </source>
</evidence>
<dbReference type="OrthoDB" id="9796689at2"/>
<dbReference type="Proteomes" id="UP000297031">
    <property type="component" value="Chromosome"/>
</dbReference>
<protein>
    <submittedName>
        <fullName evidence="4">Alpha/beta hydrolase</fullName>
    </submittedName>
</protein>
<feature type="domain" description="Alpha/beta hydrolase fold-3" evidence="3">
    <location>
        <begin position="53"/>
        <end position="237"/>
    </location>
</feature>
<dbReference type="PANTHER" id="PTHR48081">
    <property type="entry name" value="AB HYDROLASE SUPERFAMILY PROTEIN C4A8.06C"/>
    <property type="match status" value="1"/>
</dbReference>
<dbReference type="Gene3D" id="3.40.50.1820">
    <property type="entry name" value="alpha/beta hydrolase"/>
    <property type="match status" value="1"/>
</dbReference>
<dbReference type="Pfam" id="PF07859">
    <property type="entry name" value="Abhydrolase_3"/>
    <property type="match status" value="1"/>
</dbReference>
<dbReference type="GO" id="GO:0016787">
    <property type="term" value="F:hydrolase activity"/>
    <property type="evidence" value="ECO:0007669"/>
    <property type="project" value="UniProtKB-KW"/>
</dbReference>
<gene>
    <name evidence="4" type="ORF">E7746_03185</name>
</gene>
<sequence length="260" mass="28372">MKINRLFIAAALAVASQLSTEAAEVKTIETPRMKVYLPDADKATGRAVLACPGGAYIMLSNSHEGHKWAPFFNDLGIAYAVVDYNLPKGNHKIPIGEAQAAMKVLRDSAEVWHLNPKDIGIMGSSAGGHLASTVATHYDASTRPDFQILFYPVITMDKSYTHMGSHDNLLGENASPELEVEFSNEKQVTPDTPRAFIAFSDDDNVVSPLNGTSYYNSLHKAGVPAVLHIYPSGGHGWGCLDMFRYHKEMVADLTSWLSSF</sequence>
<dbReference type="PANTHER" id="PTHR48081:SF6">
    <property type="entry name" value="PEPTIDASE S9 PROLYL OLIGOPEPTIDASE CATALYTIC DOMAIN-CONTAINING PROTEIN"/>
    <property type="match status" value="1"/>
</dbReference>
<dbReference type="InterPro" id="IPR013094">
    <property type="entry name" value="AB_hydrolase_3"/>
</dbReference>
<evidence type="ECO:0000313" key="4">
    <source>
        <dbReference type="EMBL" id="QCD34953.1"/>
    </source>
</evidence>
<name>A0A4P7VCK5_9BACT</name>
<dbReference type="EMBL" id="CP039393">
    <property type="protein sequence ID" value="QCD34953.1"/>
    <property type="molecule type" value="Genomic_DNA"/>
</dbReference>
<dbReference type="SUPFAM" id="SSF53474">
    <property type="entry name" value="alpha/beta-Hydrolases"/>
    <property type="match status" value="1"/>
</dbReference>
<dbReference type="KEGG" id="mgod:E7746_03185"/>
<reference evidence="4 5" key="1">
    <citation type="submission" date="2019-02" db="EMBL/GenBank/DDBJ databases">
        <title>Isolation and identification of novel species under the genus Muribaculum.</title>
        <authorList>
            <person name="Miyake S."/>
            <person name="Ding Y."/>
            <person name="Low A."/>
            <person name="Soh M."/>
            <person name="Seedorf H."/>
        </authorList>
    </citation>
    <scope>NUCLEOTIDE SEQUENCE [LARGE SCALE GENOMIC DNA]</scope>
    <source>
        <strain evidence="4 5">TLL-A4</strain>
    </source>
</reference>
<dbReference type="AlphaFoldDB" id="A0A4P7VCK5"/>
<keyword evidence="5" id="KW-1185">Reference proteome</keyword>
<feature type="chain" id="PRO_5020564524" evidence="2">
    <location>
        <begin position="23"/>
        <end position="260"/>
    </location>
</feature>
<feature type="signal peptide" evidence="2">
    <location>
        <begin position="1"/>
        <end position="22"/>
    </location>
</feature>
<keyword evidence="1 4" id="KW-0378">Hydrolase</keyword>
<accession>A0A4P7VCK5</accession>
<evidence type="ECO:0000256" key="2">
    <source>
        <dbReference type="SAM" id="SignalP"/>
    </source>
</evidence>
<keyword evidence="2" id="KW-0732">Signal</keyword>